<evidence type="ECO:0000259" key="4">
    <source>
        <dbReference type="SMART" id="SM00382"/>
    </source>
</evidence>
<keyword evidence="6" id="KW-1185">Reference proteome</keyword>
<dbReference type="GO" id="GO:0017111">
    <property type="term" value="F:ribonucleoside triphosphate phosphatase activity"/>
    <property type="evidence" value="ECO:0007669"/>
    <property type="project" value="InterPro"/>
</dbReference>
<dbReference type="Gene3D" id="3.40.50.300">
    <property type="entry name" value="P-loop containing nucleotide triphosphate hydrolases"/>
    <property type="match status" value="1"/>
</dbReference>
<sequence length="193" mass="20979">MSHSLGPSSSVHYVLLTGKPGIGKSTLVKKVCEELTKKGINVRGFYTEEVRKSNGGGRIGFDVVTLSGARAALARVSDTNAGRQPRVGKYSVNVKLFEDIAMPVLQEAHSANSVLIIDEIGKMEMLSEMFCREVKSIFTKPQAILATVPIGNNSLVKTIQSLPSAQTFEVDYTNRNSLLNPVVEILLQSVKRC</sequence>
<evidence type="ECO:0000256" key="3">
    <source>
        <dbReference type="ARBA" id="ARBA00022840"/>
    </source>
</evidence>
<dbReference type="EMBL" id="JAZDUA010000182">
    <property type="protein sequence ID" value="KAK7865235.1"/>
    <property type="molecule type" value="Genomic_DNA"/>
</dbReference>
<gene>
    <name evidence="5" type="ORF">R5R35_012362</name>
</gene>
<dbReference type="PANTHER" id="PTHR43146:SF1">
    <property type="entry name" value="CANCER-RELATED NUCLEOSIDE-TRIPHOSPHATASE"/>
    <property type="match status" value="1"/>
</dbReference>
<evidence type="ECO:0000256" key="2">
    <source>
        <dbReference type="ARBA" id="ARBA00022801"/>
    </source>
</evidence>
<organism evidence="5 6">
    <name type="scientific">Gryllus longicercus</name>
    <dbReference type="NCBI Taxonomy" id="2509291"/>
    <lineage>
        <taxon>Eukaryota</taxon>
        <taxon>Metazoa</taxon>
        <taxon>Ecdysozoa</taxon>
        <taxon>Arthropoda</taxon>
        <taxon>Hexapoda</taxon>
        <taxon>Insecta</taxon>
        <taxon>Pterygota</taxon>
        <taxon>Neoptera</taxon>
        <taxon>Polyneoptera</taxon>
        <taxon>Orthoptera</taxon>
        <taxon>Ensifera</taxon>
        <taxon>Gryllidea</taxon>
        <taxon>Grylloidea</taxon>
        <taxon>Gryllidae</taxon>
        <taxon>Gryllinae</taxon>
        <taxon>Gryllus</taxon>
    </lineage>
</organism>
<dbReference type="NCBIfam" id="NF010248">
    <property type="entry name" value="PRK13695.1"/>
    <property type="match status" value="1"/>
</dbReference>
<dbReference type="CDD" id="cd19482">
    <property type="entry name" value="RecA-like_Thep1"/>
    <property type="match status" value="1"/>
</dbReference>
<dbReference type="InterPro" id="IPR003593">
    <property type="entry name" value="AAA+_ATPase"/>
</dbReference>
<evidence type="ECO:0000313" key="5">
    <source>
        <dbReference type="EMBL" id="KAK7865235.1"/>
    </source>
</evidence>
<dbReference type="GO" id="GO:0005524">
    <property type="term" value="F:ATP binding"/>
    <property type="evidence" value="ECO:0007669"/>
    <property type="project" value="UniProtKB-KW"/>
</dbReference>
<dbReference type="HAMAP" id="MF_00796">
    <property type="entry name" value="NTPase_1"/>
    <property type="match status" value="1"/>
</dbReference>
<keyword evidence="2" id="KW-0378">Hydrolase</keyword>
<evidence type="ECO:0000313" key="6">
    <source>
        <dbReference type="Proteomes" id="UP001378592"/>
    </source>
</evidence>
<dbReference type="SMART" id="SM00382">
    <property type="entry name" value="AAA"/>
    <property type="match status" value="1"/>
</dbReference>
<dbReference type="Pfam" id="PF03266">
    <property type="entry name" value="NTPase_1"/>
    <property type="match status" value="1"/>
</dbReference>
<evidence type="ECO:0000256" key="1">
    <source>
        <dbReference type="ARBA" id="ARBA00022741"/>
    </source>
</evidence>
<comment type="caution">
    <text evidence="5">The sequence shown here is derived from an EMBL/GenBank/DDBJ whole genome shotgun (WGS) entry which is preliminary data.</text>
</comment>
<name>A0AAN9VNH8_9ORTH</name>
<keyword evidence="1" id="KW-0547">Nucleotide-binding</keyword>
<reference evidence="5 6" key="1">
    <citation type="submission" date="2024-03" db="EMBL/GenBank/DDBJ databases">
        <title>The genome assembly and annotation of the cricket Gryllus longicercus Weissman &amp; Gray.</title>
        <authorList>
            <person name="Szrajer S."/>
            <person name="Gray D."/>
            <person name="Ylla G."/>
        </authorList>
    </citation>
    <scope>NUCLEOTIDE SEQUENCE [LARGE SCALE GENOMIC DNA]</scope>
    <source>
        <strain evidence="5">DAG 2021-001</strain>
        <tissue evidence="5">Whole body minus gut</tissue>
    </source>
</reference>
<dbReference type="PANTHER" id="PTHR43146">
    <property type="entry name" value="CANCER-RELATED NUCLEOSIDE-TRIPHOSPHATASE"/>
    <property type="match status" value="1"/>
</dbReference>
<proteinExistence type="inferred from homology"/>
<feature type="domain" description="AAA+ ATPase" evidence="4">
    <location>
        <begin position="10"/>
        <end position="174"/>
    </location>
</feature>
<protein>
    <recommendedName>
        <fullName evidence="4">AAA+ ATPase domain-containing protein</fullName>
    </recommendedName>
</protein>
<dbReference type="SUPFAM" id="SSF52540">
    <property type="entry name" value="P-loop containing nucleoside triphosphate hydrolases"/>
    <property type="match status" value="1"/>
</dbReference>
<dbReference type="InterPro" id="IPR004948">
    <property type="entry name" value="Nuc-triphosphatase_THEP1"/>
</dbReference>
<accession>A0AAN9VNH8</accession>
<dbReference type="Proteomes" id="UP001378592">
    <property type="component" value="Unassembled WGS sequence"/>
</dbReference>
<keyword evidence="3" id="KW-0067">ATP-binding</keyword>
<dbReference type="AlphaFoldDB" id="A0AAN9VNH8"/>
<dbReference type="InterPro" id="IPR027417">
    <property type="entry name" value="P-loop_NTPase"/>
</dbReference>